<dbReference type="InterPro" id="IPR001638">
    <property type="entry name" value="Solute-binding_3/MltF_N"/>
</dbReference>
<dbReference type="STRING" id="1484693.RS694_16890"/>
<gene>
    <name evidence="2" type="ORF">RS694_16890</name>
</gene>
<dbReference type="EMBL" id="CP019239">
    <property type="protein sequence ID" value="APW44044.1"/>
    <property type="molecule type" value="Genomic_DNA"/>
</dbReference>
<accession>A0A1P8KDG8</accession>
<dbReference type="Proteomes" id="UP000186110">
    <property type="component" value="Chromosome"/>
</dbReference>
<dbReference type="SUPFAM" id="SSF53850">
    <property type="entry name" value="Periplasmic binding protein-like II"/>
    <property type="match status" value="1"/>
</dbReference>
<dbReference type="Gene3D" id="3.40.190.10">
    <property type="entry name" value="Periplasmic binding protein-like II"/>
    <property type="match status" value="2"/>
</dbReference>
<dbReference type="Pfam" id="PF00497">
    <property type="entry name" value="SBP_bac_3"/>
    <property type="match status" value="1"/>
</dbReference>
<evidence type="ECO:0000313" key="2">
    <source>
        <dbReference type="EMBL" id="APW44044.1"/>
    </source>
</evidence>
<sequence>MAVNFHWRVRRIWCVIAFVFLSVLVESSWADDEKLNIVTEEWAPYNYSENGSLKGFSVDIARAIAKDLKADIEIQIFPSMRAKLMLEGNPRTMMITMLRTAEREEKYKWVGPLVDSSIYFYKKKGDPLVISTLEDAKKVHSICTRQAGLVFDRLVAAGFSNLNPSAAKGSSIYKMLINGRCDLAISDSPLGVIHVLKQMNYSLEAVVRTPVKFVELPAYIACSKDIPDAEITRWQKALDKIKVSDAYKAMIRDISDK</sequence>
<proteinExistence type="predicted"/>
<dbReference type="KEGG" id="rsb:RS694_16890"/>
<dbReference type="PANTHER" id="PTHR38834:SF3">
    <property type="entry name" value="SOLUTE-BINDING PROTEIN FAMILY 3_N-TERMINAL DOMAIN-CONTAINING PROTEIN"/>
    <property type="match status" value="1"/>
</dbReference>
<evidence type="ECO:0000259" key="1">
    <source>
        <dbReference type="SMART" id="SM00062"/>
    </source>
</evidence>
<reference evidence="2 3" key="1">
    <citation type="submission" date="2017-01" db="EMBL/GenBank/DDBJ databases">
        <authorList>
            <person name="Mah S.A."/>
            <person name="Swanson W.J."/>
            <person name="Moy G.W."/>
            <person name="Vacquier V.D."/>
        </authorList>
    </citation>
    <scope>NUCLEOTIDE SEQUENCE [LARGE SCALE GENOMIC DNA]</scope>
    <source>
        <strain evidence="2 3">DSM 22694</strain>
    </source>
</reference>
<organism evidence="2 3">
    <name type="scientific">Rhodoferax saidenbachensis</name>
    <dbReference type="NCBI Taxonomy" id="1484693"/>
    <lineage>
        <taxon>Bacteria</taxon>
        <taxon>Pseudomonadati</taxon>
        <taxon>Pseudomonadota</taxon>
        <taxon>Betaproteobacteria</taxon>
        <taxon>Burkholderiales</taxon>
        <taxon>Comamonadaceae</taxon>
        <taxon>Rhodoferax</taxon>
    </lineage>
</organism>
<dbReference type="SMART" id="SM00062">
    <property type="entry name" value="PBPb"/>
    <property type="match status" value="1"/>
</dbReference>
<protein>
    <recommendedName>
        <fullName evidence="1">Solute-binding protein family 3/N-terminal domain-containing protein</fullName>
    </recommendedName>
</protein>
<keyword evidence="3" id="KW-1185">Reference proteome</keyword>
<dbReference type="PANTHER" id="PTHR38834">
    <property type="entry name" value="PERIPLASMIC SUBSTRATE BINDING PROTEIN FAMILY 3"/>
    <property type="match status" value="1"/>
</dbReference>
<name>A0A1P8KDG8_9BURK</name>
<dbReference type="AlphaFoldDB" id="A0A1P8KDG8"/>
<feature type="domain" description="Solute-binding protein family 3/N-terminal" evidence="1">
    <location>
        <begin position="34"/>
        <end position="254"/>
    </location>
</feature>
<evidence type="ECO:0000313" key="3">
    <source>
        <dbReference type="Proteomes" id="UP000186110"/>
    </source>
</evidence>